<dbReference type="Gene3D" id="3.40.1000.10">
    <property type="entry name" value="Mog1/PsbP, alpha/beta/alpha sandwich"/>
    <property type="match status" value="1"/>
</dbReference>
<evidence type="ECO:0000313" key="2">
    <source>
        <dbReference type="Proteomes" id="UP001059836"/>
    </source>
</evidence>
<proteinExistence type="predicted"/>
<dbReference type="SUPFAM" id="SSF55724">
    <property type="entry name" value="Mog1p/PsbP-like"/>
    <property type="match status" value="1"/>
</dbReference>
<protein>
    <submittedName>
        <fullName evidence="1">DUF1795 domain-containing protein</fullName>
    </submittedName>
</protein>
<dbReference type="EMBL" id="CP045809">
    <property type="protein sequence ID" value="QHN36478.1"/>
    <property type="molecule type" value="Genomic_DNA"/>
</dbReference>
<name>A0ABX6IMQ5_9ACTN</name>
<sequence>MGIHLMNSSWYVTTGLHTLHTISAGAPVQVIAAAPGRSVVDIHPGFAVLLTWDERTSIAQRTVSIALLGLRPAAGSSVAFVVVPPHEVNGTHDLMRRAYIENWSHRAPHNVMGFSTSSSESGVTAIIEYLASLPVRNMGDLGDNGWVGMFAWLGDFAGGGVADIRHAVWDSGTFGRCRPHSRAPLPTVVNYPRLRQPRWYRQLGSHVTESGFAVECLGDDAVTDQRIIDTGRGIHLSITEPDDNTVLALIFFPDPEVSSAIKPAALELYWDSDDYPFRITPAPNRPDHCTDITLGNPSQGPEFCCVLRPDDVDKLVTLICKAPAASAYTITEWPFPGICVWRGTIADNGQAVVELIPPDMVAEDFHSGRYTQVTTVDITSQWSFSDQASRPVARMVHVDGPTPAASSMPPAAPKVISVTGGPVAEESLITVHVPGGWFEKVSVSLFAPDGEANAIVSVEPLDESIGLDRYSAVQGDLLRQEFDDYREISFERIQLDDGTSCDLRVFSWRPPDGVPVTQMQLYYVEPGHGFTTTATTPSTQFHRFEDVFRRTLTTLRLGRGA</sequence>
<gene>
    <name evidence="1" type="ORF">GII31_17880</name>
</gene>
<dbReference type="Proteomes" id="UP001059836">
    <property type="component" value="Chromosome"/>
</dbReference>
<evidence type="ECO:0000313" key="1">
    <source>
        <dbReference type="EMBL" id="QHN36478.1"/>
    </source>
</evidence>
<reference evidence="1" key="1">
    <citation type="journal article" date="2021" name="Nat. Microbiol.">
        <title>Cocultivation of an ultrasmall environmental parasitic bacterium with lytic ability against bacteria associated with wastewater foams.</title>
        <authorList>
            <person name="Batinovic S."/>
            <person name="Rose J.J.A."/>
            <person name="Ratcliffe J."/>
            <person name="Seviour R.J."/>
            <person name="Petrovski S."/>
        </authorList>
    </citation>
    <scope>NUCLEOTIDE SEQUENCE</scope>
    <source>
        <strain evidence="1">CON9</strain>
    </source>
</reference>
<organism evidence="1 2">
    <name type="scientific">Gordonia pseudamarae</name>
    <dbReference type="NCBI Taxonomy" id="2831662"/>
    <lineage>
        <taxon>Bacteria</taxon>
        <taxon>Bacillati</taxon>
        <taxon>Actinomycetota</taxon>
        <taxon>Actinomycetes</taxon>
        <taxon>Mycobacteriales</taxon>
        <taxon>Gordoniaceae</taxon>
        <taxon>Gordonia</taxon>
    </lineage>
</organism>
<dbReference type="InterPro" id="IPR016123">
    <property type="entry name" value="Mog1/PsbP_a/b/a-sand"/>
</dbReference>
<keyword evidence="2" id="KW-1185">Reference proteome</keyword>
<accession>A0ABX6IMQ5</accession>